<dbReference type="PROSITE" id="PS00455">
    <property type="entry name" value="AMP_BINDING"/>
    <property type="match status" value="1"/>
</dbReference>
<feature type="domain" description="AMP-dependent synthetase/ligase" evidence="3">
    <location>
        <begin position="17"/>
        <end position="389"/>
    </location>
</feature>
<dbReference type="InterPro" id="IPR045851">
    <property type="entry name" value="AMP-bd_C_sf"/>
</dbReference>
<dbReference type="OrthoDB" id="9761989at2"/>
<reference evidence="5 6" key="1">
    <citation type="submission" date="2018-01" db="EMBL/GenBank/DDBJ databases">
        <title>The draft genome sequence of Halioglobus lutimaris HF004.</title>
        <authorList>
            <person name="Du Z.-J."/>
            <person name="Shi M.-J."/>
        </authorList>
    </citation>
    <scope>NUCLEOTIDE SEQUENCE [LARGE SCALE GENOMIC DNA]</scope>
    <source>
        <strain evidence="5 6">HF004</strain>
    </source>
</reference>
<dbReference type="InterPro" id="IPR025110">
    <property type="entry name" value="AMP-bd_C"/>
</dbReference>
<sequence length="529" mass="56709">MAADTYQARTLPQLVSQSAKAFAERPSITDGDVSLTYRQLDAARVAAGRAFIAAGLEPGERIAIWAPNIYQWVIAAIGAQSVGGVLVPLNTRMKGAEAAYVLRASGAKLLFTVGDFLGVNYPDLLQGQDLPALQRTVLLEGGAAASQGCEDWEAFLAAGEAVGEDEVARRADAITPDDTLDILFTSGTTGNPKGVVTCHGQNIRTFENWSATVDMRADDNYLVINPFFHSFGYKAGWLAAIIRGAHILPVKSFDLDAVLAQIARDRISMIPGPPTIYQSLLAHPRRADYDLSSLRLAVTGAAPVPVALVEQMRSELGFEVVVTAYGLTESCGVVSICRADDSAERISHSSGRAMDGVEMKCVDRDGNAVATGAEGEIWFRGFNVMRGYLDNPEETARTITADGWLKTGDVGVMDADGYVRITDRIKDMFIVGGFNTYPAEIENILCSMPGVARAAVIGVPDERMGEVAQAYIVKAPGATLDAQSVVDWARENMANYKVPRTVHFLDELPMNAGGKVLKNELRELAAGSS</sequence>
<dbReference type="Pfam" id="PF13193">
    <property type="entry name" value="AMP-binding_C"/>
    <property type="match status" value="1"/>
</dbReference>
<evidence type="ECO:0000313" key="5">
    <source>
        <dbReference type="EMBL" id="PLW70436.1"/>
    </source>
</evidence>
<dbReference type="InterPro" id="IPR042099">
    <property type="entry name" value="ANL_N_sf"/>
</dbReference>
<dbReference type="AlphaFoldDB" id="A0A2N5X7G9"/>
<evidence type="ECO:0000259" key="4">
    <source>
        <dbReference type="Pfam" id="PF13193"/>
    </source>
</evidence>
<accession>A0A2N5X7G9</accession>
<dbReference type="Pfam" id="PF00501">
    <property type="entry name" value="AMP-binding"/>
    <property type="match status" value="1"/>
</dbReference>
<dbReference type="PANTHER" id="PTHR24096:SF267">
    <property type="entry name" value="MALONATE--COA LIGASE ACSF3, MITOCHONDRIAL"/>
    <property type="match status" value="1"/>
</dbReference>
<comment type="similarity">
    <text evidence="1">Belongs to the ATP-dependent AMP-binding enzyme family.</text>
</comment>
<evidence type="ECO:0000256" key="1">
    <source>
        <dbReference type="ARBA" id="ARBA00006432"/>
    </source>
</evidence>
<comment type="caution">
    <text evidence="5">The sequence shown here is derived from an EMBL/GenBank/DDBJ whole genome shotgun (WGS) entry which is preliminary data.</text>
</comment>
<keyword evidence="6" id="KW-1185">Reference proteome</keyword>
<dbReference type="FunFam" id="3.30.300.30:FF:000008">
    <property type="entry name" value="2,3-dihydroxybenzoate-AMP ligase"/>
    <property type="match status" value="1"/>
</dbReference>
<evidence type="ECO:0000256" key="2">
    <source>
        <dbReference type="ARBA" id="ARBA00022598"/>
    </source>
</evidence>
<dbReference type="Gene3D" id="3.40.50.12780">
    <property type="entry name" value="N-terminal domain of ligase-like"/>
    <property type="match status" value="1"/>
</dbReference>
<gene>
    <name evidence="5" type="ORF">C0039_04345</name>
</gene>
<dbReference type="PANTHER" id="PTHR24096">
    <property type="entry name" value="LONG-CHAIN-FATTY-ACID--COA LIGASE"/>
    <property type="match status" value="1"/>
</dbReference>
<dbReference type="RefSeq" id="WP_101517337.1">
    <property type="nucleotide sequence ID" value="NZ_PKUS01000002.1"/>
</dbReference>
<evidence type="ECO:0000259" key="3">
    <source>
        <dbReference type="Pfam" id="PF00501"/>
    </source>
</evidence>
<dbReference type="Gene3D" id="3.30.300.30">
    <property type="match status" value="1"/>
</dbReference>
<feature type="domain" description="AMP-binding enzyme C-terminal" evidence="4">
    <location>
        <begin position="440"/>
        <end position="515"/>
    </location>
</feature>
<keyword evidence="2 5" id="KW-0436">Ligase</keyword>
<dbReference type="NCBIfam" id="NF005801">
    <property type="entry name" value="PRK07656.1"/>
    <property type="match status" value="1"/>
</dbReference>
<name>A0A2N5X7G9_9GAMM</name>
<protein>
    <submittedName>
        <fullName evidence="5">Fatty acid--CoA ligase</fullName>
    </submittedName>
</protein>
<dbReference type="EMBL" id="PKUS01000002">
    <property type="protein sequence ID" value="PLW70436.1"/>
    <property type="molecule type" value="Genomic_DNA"/>
</dbReference>
<dbReference type="Proteomes" id="UP000235005">
    <property type="component" value="Unassembled WGS sequence"/>
</dbReference>
<dbReference type="InterPro" id="IPR000873">
    <property type="entry name" value="AMP-dep_synth/lig_dom"/>
</dbReference>
<evidence type="ECO:0000313" key="6">
    <source>
        <dbReference type="Proteomes" id="UP000235005"/>
    </source>
</evidence>
<dbReference type="SUPFAM" id="SSF56801">
    <property type="entry name" value="Acetyl-CoA synthetase-like"/>
    <property type="match status" value="1"/>
</dbReference>
<dbReference type="GO" id="GO:0016405">
    <property type="term" value="F:CoA-ligase activity"/>
    <property type="evidence" value="ECO:0007669"/>
    <property type="project" value="TreeGrafter"/>
</dbReference>
<organism evidence="5 6">
    <name type="scientific">Pseudohalioglobus lutimaris</name>
    <dbReference type="NCBI Taxonomy" id="1737061"/>
    <lineage>
        <taxon>Bacteria</taxon>
        <taxon>Pseudomonadati</taxon>
        <taxon>Pseudomonadota</taxon>
        <taxon>Gammaproteobacteria</taxon>
        <taxon>Cellvibrionales</taxon>
        <taxon>Halieaceae</taxon>
        <taxon>Pseudohalioglobus</taxon>
    </lineage>
</organism>
<proteinExistence type="inferred from homology"/>
<dbReference type="InterPro" id="IPR020845">
    <property type="entry name" value="AMP-binding_CS"/>
</dbReference>